<evidence type="ECO:0000313" key="1">
    <source>
        <dbReference type="EMBL" id="WSC03332.1"/>
    </source>
</evidence>
<reference evidence="1" key="1">
    <citation type="submission" date="2022-10" db="EMBL/GenBank/DDBJ databases">
        <title>The complete genomes of actinobacterial strains from the NBC collection.</title>
        <authorList>
            <person name="Joergensen T.S."/>
            <person name="Alvarez Arevalo M."/>
            <person name="Sterndorff E.B."/>
            <person name="Faurdal D."/>
            <person name="Vuksanovic O."/>
            <person name="Mourched A.-S."/>
            <person name="Charusanti P."/>
            <person name="Shaw S."/>
            <person name="Blin K."/>
            <person name="Weber T."/>
        </authorList>
    </citation>
    <scope>NUCLEOTIDE SEQUENCE</scope>
    <source>
        <strain evidence="1">NBC 01771</strain>
    </source>
</reference>
<keyword evidence="2" id="KW-1185">Reference proteome</keyword>
<name>A0ACD4ZZ34_9ACTN</name>
<proteinExistence type="predicted"/>
<dbReference type="Proteomes" id="UP001348369">
    <property type="component" value="Chromosome"/>
</dbReference>
<protein>
    <submittedName>
        <fullName evidence="1">Uncharacterized protein</fullName>
    </submittedName>
</protein>
<gene>
    <name evidence="1" type="ORF">OG835_35670</name>
</gene>
<dbReference type="EMBL" id="CP109109">
    <property type="protein sequence ID" value="WSC03332.1"/>
    <property type="molecule type" value="Genomic_DNA"/>
</dbReference>
<organism evidence="1 2">
    <name type="scientific">Streptomyces scopuliridis</name>
    <dbReference type="NCBI Taxonomy" id="452529"/>
    <lineage>
        <taxon>Bacteria</taxon>
        <taxon>Bacillati</taxon>
        <taxon>Actinomycetota</taxon>
        <taxon>Actinomycetes</taxon>
        <taxon>Kitasatosporales</taxon>
        <taxon>Streptomycetaceae</taxon>
        <taxon>Streptomyces</taxon>
    </lineage>
</organism>
<evidence type="ECO:0000313" key="2">
    <source>
        <dbReference type="Proteomes" id="UP001348369"/>
    </source>
</evidence>
<sequence>MDAPTSGSLLIVSHGIADFLNPGQARKSPGRTGRGASPCARAPARRWSGSSREPISWTPARPSPPQRVSRSRRALAMSAGASSAMKWP</sequence>
<accession>A0ACD4ZZ34</accession>